<dbReference type="Proteomes" id="UP000799437">
    <property type="component" value="Unassembled WGS sequence"/>
</dbReference>
<dbReference type="PANTHER" id="PTHR38788:SF3">
    <property type="entry name" value="CLR5 DOMAIN-CONTAINING PROTEIN"/>
    <property type="match status" value="1"/>
</dbReference>
<dbReference type="InterPro" id="IPR025676">
    <property type="entry name" value="Clr5_dom"/>
</dbReference>
<name>A0A6A6VXV0_9PEZI</name>
<sequence>MDPPALPRKRKAPTLRADDWESYKERILDLYVEQKLPLKTFRQKIEAEYGFKAESRQYRTRISQWGKDKNIKPEEMEAIVRKRQKRKLIETNKGQLKFEVRGSEVEPQMIERRMKRHEVVDSFLYAPSPAASTPSAVGCHTISERGSPAPNSVYSPTASVWSPGGIYLAGQSPQIISPPVSISSIVQTSSSAFTGKSPSLAYRSLVDVHGNFLPTSGVFEAGVHVGRQSRYREDEEYRLQDQIHMVESTSGTNSLERLSILCRLGNALICQRCYRAAEETARKLLEGCESQENNSDKDERKSRL</sequence>
<protein>
    <recommendedName>
        <fullName evidence="1">Clr5 domain-containing protein</fullName>
    </recommendedName>
</protein>
<accession>A0A6A6VXV0</accession>
<dbReference type="Pfam" id="PF14420">
    <property type="entry name" value="Clr5"/>
    <property type="match status" value="1"/>
</dbReference>
<evidence type="ECO:0000313" key="3">
    <source>
        <dbReference type="Proteomes" id="UP000799437"/>
    </source>
</evidence>
<dbReference type="GeneID" id="54485601"/>
<gene>
    <name evidence="2" type="ORF">EJ05DRAFT_478872</name>
</gene>
<proteinExistence type="predicted"/>
<dbReference type="RefSeq" id="XP_033597514.1">
    <property type="nucleotide sequence ID" value="XM_033744547.1"/>
</dbReference>
<dbReference type="OrthoDB" id="5986190at2759"/>
<dbReference type="EMBL" id="ML996578">
    <property type="protein sequence ID" value="KAF2755063.1"/>
    <property type="molecule type" value="Genomic_DNA"/>
</dbReference>
<evidence type="ECO:0000313" key="2">
    <source>
        <dbReference type="EMBL" id="KAF2755063.1"/>
    </source>
</evidence>
<reference evidence="2" key="1">
    <citation type="journal article" date="2020" name="Stud. Mycol.">
        <title>101 Dothideomycetes genomes: a test case for predicting lifestyles and emergence of pathogens.</title>
        <authorList>
            <person name="Haridas S."/>
            <person name="Albert R."/>
            <person name="Binder M."/>
            <person name="Bloem J."/>
            <person name="Labutti K."/>
            <person name="Salamov A."/>
            <person name="Andreopoulos B."/>
            <person name="Baker S."/>
            <person name="Barry K."/>
            <person name="Bills G."/>
            <person name="Bluhm B."/>
            <person name="Cannon C."/>
            <person name="Castanera R."/>
            <person name="Culley D."/>
            <person name="Daum C."/>
            <person name="Ezra D."/>
            <person name="Gonzalez J."/>
            <person name="Henrissat B."/>
            <person name="Kuo A."/>
            <person name="Liang C."/>
            <person name="Lipzen A."/>
            <person name="Lutzoni F."/>
            <person name="Magnuson J."/>
            <person name="Mondo S."/>
            <person name="Nolan M."/>
            <person name="Ohm R."/>
            <person name="Pangilinan J."/>
            <person name="Park H.-J."/>
            <person name="Ramirez L."/>
            <person name="Alfaro M."/>
            <person name="Sun H."/>
            <person name="Tritt A."/>
            <person name="Yoshinaga Y."/>
            <person name="Zwiers L.-H."/>
            <person name="Turgeon B."/>
            <person name="Goodwin S."/>
            <person name="Spatafora J."/>
            <person name="Crous P."/>
            <person name="Grigoriev I."/>
        </authorList>
    </citation>
    <scope>NUCLEOTIDE SEQUENCE</scope>
    <source>
        <strain evidence="2">CBS 121739</strain>
    </source>
</reference>
<dbReference type="AlphaFoldDB" id="A0A6A6VXV0"/>
<feature type="domain" description="Clr5" evidence="1">
    <location>
        <begin position="17"/>
        <end position="69"/>
    </location>
</feature>
<dbReference type="PANTHER" id="PTHR38788">
    <property type="entry name" value="CLR5 DOMAIN-CONTAINING PROTEIN"/>
    <property type="match status" value="1"/>
</dbReference>
<organism evidence="2 3">
    <name type="scientific">Pseudovirgaria hyperparasitica</name>
    <dbReference type="NCBI Taxonomy" id="470096"/>
    <lineage>
        <taxon>Eukaryota</taxon>
        <taxon>Fungi</taxon>
        <taxon>Dikarya</taxon>
        <taxon>Ascomycota</taxon>
        <taxon>Pezizomycotina</taxon>
        <taxon>Dothideomycetes</taxon>
        <taxon>Dothideomycetes incertae sedis</taxon>
        <taxon>Acrospermales</taxon>
        <taxon>Acrospermaceae</taxon>
        <taxon>Pseudovirgaria</taxon>
    </lineage>
</organism>
<evidence type="ECO:0000259" key="1">
    <source>
        <dbReference type="Pfam" id="PF14420"/>
    </source>
</evidence>
<keyword evidence="3" id="KW-1185">Reference proteome</keyword>